<dbReference type="SUPFAM" id="SSF50044">
    <property type="entry name" value="SH3-domain"/>
    <property type="match status" value="2"/>
</dbReference>
<evidence type="ECO:0000256" key="8">
    <source>
        <dbReference type="PROSITE-ProRule" id="PRU00192"/>
    </source>
</evidence>
<keyword evidence="5 9" id="KW-0175">Coiled coil</keyword>
<dbReference type="CDD" id="cd11761">
    <property type="entry name" value="SH3_FCHSD_1"/>
    <property type="match status" value="1"/>
</dbReference>
<dbReference type="Pfam" id="PF00611">
    <property type="entry name" value="FCH"/>
    <property type="match status" value="1"/>
</dbReference>
<dbReference type="Gene3D" id="1.20.1270.60">
    <property type="entry name" value="Arfaptin homology (AH) domain/BAR domain"/>
    <property type="match status" value="1"/>
</dbReference>
<evidence type="ECO:0000259" key="13">
    <source>
        <dbReference type="PROSITE" id="PS51741"/>
    </source>
</evidence>
<evidence type="ECO:0000256" key="5">
    <source>
        <dbReference type="ARBA" id="ARBA00023054"/>
    </source>
</evidence>
<protein>
    <submittedName>
        <fullName evidence="14">Uncharacterized protein</fullName>
    </submittedName>
</protein>
<dbReference type="GeneTree" id="ENSGT00510000046732"/>
<dbReference type="SMART" id="SM00326">
    <property type="entry name" value="SH3"/>
    <property type="match status" value="2"/>
</dbReference>
<reference evidence="14" key="3">
    <citation type="submission" date="2025-09" db="UniProtKB">
        <authorList>
            <consortium name="Ensembl"/>
        </authorList>
    </citation>
    <scope>IDENTIFICATION</scope>
</reference>
<dbReference type="FunFam" id="2.30.30.40:FF:000060">
    <property type="entry name" value="FCH and double SH3 domains protein 2"/>
    <property type="match status" value="1"/>
</dbReference>
<evidence type="ECO:0000313" key="15">
    <source>
        <dbReference type="Proteomes" id="UP000007875"/>
    </source>
</evidence>
<dbReference type="GO" id="GO:0007274">
    <property type="term" value="P:neuromuscular synaptic transmission"/>
    <property type="evidence" value="ECO:0007669"/>
    <property type="project" value="TreeGrafter"/>
</dbReference>
<dbReference type="OMA" id="THRNYPL"/>
<dbReference type="SMART" id="SM00055">
    <property type="entry name" value="FCH"/>
    <property type="match status" value="1"/>
</dbReference>
<name>H2YMG1_CIOSA</name>
<feature type="domain" description="SH3" evidence="12">
    <location>
        <begin position="465"/>
        <end position="526"/>
    </location>
</feature>
<dbReference type="SUPFAM" id="SSF103657">
    <property type="entry name" value="BAR/IMD domain-like"/>
    <property type="match status" value="1"/>
</dbReference>
<dbReference type="GO" id="GO:0042995">
    <property type="term" value="C:cell projection"/>
    <property type="evidence" value="ECO:0007669"/>
    <property type="project" value="UniProtKB-SubCell"/>
</dbReference>
<evidence type="ECO:0000256" key="9">
    <source>
        <dbReference type="PROSITE-ProRule" id="PRU01077"/>
    </source>
</evidence>
<dbReference type="InParanoid" id="H2YMG1"/>
<dbReference type="GO" id="GO:0051495">
    <property type="term" value="P:positive regulation of cytoskeleton organization"/>
    <property type="evidence" value="ECO:0007669"/>
    <property type="project" value="UniProtKB-ARBA"/>
</dbReference>
<dbReference type="Ensembl" id="ENSCSAVT00000006596.1">
    <property type="protein sequence ID" value="ENSCSAVP00000006513.1"/>
    <property type="gene ID" value="ENSCSAVG00000003901.1"/>
</dbReference>
<proteinExistence type="predicted"/>
<dbReference type="FunFam" id="2.30.30.40:FF:000033">
    <property type="entry name" value="FCH and double SH3 domains protein 2"/>
    <property type="match status" value="1"/>
</dbReference>
<keyword evidence="6" id="KW-0446">Lipid-binding</keyword>
<dbReference type="GO" id="GO:1902905">
    <property type="term" value="P:positive regulation of supramolecular fiber organization"/>
    <property type="evidence" value="ECO:0007669"/>
    <property type="project" value="UniProtKB-ARBA"/>
</dbReference>
<dbReference type="PROSITE" id="PS50002">
    <property type="entry name" value="SH3"/>
    <property type="match status" value="2"/>
</dbReference>
<dbReference type="Pfam" id="PF14604">
    <property type="entry name" value="SH3_9"/>
    <property type="match status" value="1"/>
</dbReference>
<evidence type="ECO:0000256" key="7">
    <source>
        <dbReference type="ARBA" id="ARBA00023273"/>
    </source>
</evidence>
<evidence type="ECO:0000259" key="12">
    <source>
        <dbReference type="PROSITE" id="PS50002"/>
    </source>
</evidence>
<keyword evidence="2 8" id="KW-0728">SH3 domain</keyword>
<dbReference type="PROSITE" id="PS51741">
    <property type="entry name" value="F_BAR"/>
    <property type="match status" value="1"/>
</dbReference>
<keyword evidence="4" id="KW-0677">Repeat</keyword>
<evidence type="ECO:0000256" key="6">
    <source>
        <dbReference type="ARBA" id="ARBA00023121"/>
    </source>
</evidence>
<dbReference type="Proteomes" id="UP000007875">
    <property type="component" value="Unassembled WGS sequence"/>
</dbReference>
<dbReference type="STRING" id="51511.ENSCSAVP00000006513"/>
<dbReference type="PANTHER" id="PTHR15735">
    <property type="entry name" value="FCH AND DOUBLE SH3 DOMAINS PROTEIN"/>
    <property type="match status" value="1"/>
</dbReference>
<dbReference type="GO" id="GO:0031594">
    <property type="term" value="C:neuromuscular junction"/>
    <property type="evidence" value="ECO:0007669"/>
    <property type="project" value="TreeGrafter"/>
</dbReference>
<comment type="subcellular location">
    <subcellularLocation>
        <location evidence="1">Cell projection</location>
    </subcellularLocation>
</comment>
<dbReference type="InterPro" id="IPR027267">
    <property type="entry name" value="AH/BAR_dom_sf"/>
</dbReference>
<feature type="domain" description="SH3" evidence="12">
    <location>
        <begin position="572"/>
        <end position="635"/>
    </location>
</feature>
<organism evidence="14 15">
    <name type="scientific">Ciona savignyi</name>
    <name type="common">Pacific transparent sea squirt</name>
    <dbReference type="NCBI Taxonomy" id="51511"/>
    <lineage>
        <taxon>Eukaryota</taxon>
        <taxon>Metazoa</taxon>
        <taxon>Chordata</taxon>
        <taxon>Tunicata</taxon>
        <taxon>Ascidiacea</taxon>
        <taxon>Phlebobranchia</taxon>
        <taxon>Cionidae</taxon>
        <taxon>Ciona</taxon>
    </lineage>
</organism>
<evidence type="ECO:0000313" key="14">
    <source>
        <dbReference type="Ensembl" id="ENSCSAVP00000006513.1"/>
    </source>
</evidence>
<keyword evidence="7" id="KW-0966">Cell projection</keyword>
<evidence type="ECO:0000256" key="11">
    <source>
        <dbReference type="SAM" id="MobiDB-lite"/>
    </source>
</evidence>
<dbReference type="FunFam" id="1.20.1270.60:FF:000101">
    <property type="entry name" value="F-BAR and double SH3 domains protein 2 isoform X6"/>
    <property type="match status" value="1"/>
</dbReference>
<dbReference type="eggNOG" id="KOG3565">
    <property type="taxonomic scope" value="Eukaryota"/>
</dbReference>
<dbReference type="Gene3D" id="2.30.30.40">
    <property type="entry name" value="SH3 Domains"/>
    <property type="match status" value="2"/>
</dbReference>
<keyword evidence="15" id="KW-1185">Reference proteome</keyword>
<sequence length="640" mass="72502">AKLTQLLKTTQLEQLSKLQSKHQQECDLLDDIRNFGKQRSQLEKDYGQALQKLALQFQKRESTASTDEEETDKKTVQTVWKSLLEATDKAGQARITASEYYKNNVYEAAKNCKAQKDAQLKKCQDLLNTLQNEITDTVKELTKAKKKYYELEQVSQSANEKYQEINDRSNQTSKFTFKSKAGLEKAFQKLQQKCDEGQTNSTVARNEYLLMLVAANSHQKRYYETDMPEAMRILDGDLFGKFQDYLSSLSQFELDACNASREAHVQALQDASKISREYNIRCFLRENPVFEWGPKYEFEACGNDEVTHLVQEQSGDDNSLNREARKWTTRVVRDERNLQRLNKMKQGLEGLTLKYAEVGRPETEVRLEKCREDLRRTETNHLRGEARLQLLRDVHVNVDTWLESARAQAAKELEDLANGAQMSLGGDDDFCDEDFIEDETFDEDDHIMMMEKDNLSLPSSDHSRSYPVTCTVSYPYQATRADELTISVGDRIDVVEDGDLDQWVKAKDGSGHVGYVPENYLEFPTNSTTPHHHYALPPGEDYTNTLGSTSSGSITSGTSSLTTNSSGNDPEEVVCLAKAIYEYEACSEEELTFPEGAIISVLSKDDNGIDDGWWKGELNGKVGVFPGLVVEELGSCDVNP</sequence>
<evidence type="ECO:0000256" key="10">
    <source>
        <dbReference type="SAM" id="Coils"/>
    </source>
</evidence>
<keyword evidence="3" id="KW-0597">Phosphoprotein</keyword>
<dbReference type="GO" id="GO:0030833">
    <property type="term" value="P:regulation of actin filament polymerization"/>
    <property type="evidence" value="ECO:0007669"/>
    <property type="project" value="TreeGrafter"/>
</dbReference>
<dbReference type="GO" id="GO:0008289">
    <property type="term" value="F:lipid binding"/>
    <property type="evidence" value="ECO:0007669"/>
    <property type="project" value="UniProtKB-KW"/>
</dbReference>
<dbReference type="PRINTS" id="PR00452">
    <property type="entry name" value="SH3DOMAIN"/>
</dbReference>
<dbReference type="InterPro" id="IPR035460">
    <property type="entry name" value="FCHSD_SH3_1"/>
</dbReference>
<reference evidence="14" key="2">
    <citation type="submission" date="2025-08" db="UniProtKB">
        <authorList>
            <consortium name="Ensembl"/>
        </authorList>
    </citation>
    <scope>IDENTIFICATION</scope>
</reference>
<dbReference type="PANTHER" id="PTHR15735:SF21">
    <property type="entry name" value="PROTEIN NERVOUS WRECK"/>
    <property type="match status" value="1"/>
</dbReference>
<feature type="domain" description="F-BAR" evidence="13">
    <location>
        <begin position="1"/>
        <end position="279"/>
    </location>
</feature>
<dbReference type="InterPro" id="IPR001060">
    <property type="entry name" value="FCH_dom"/>
</dbReference>
<dbReference type="CDD" id="cd11762">
    <property type="entry name" value="SH3_FCHSD_2"/>
    <property type="match status" value="1"/>
</dbReference>
<dbReference type="InterPro" id="IPR031160">
    <property type="entry name" value="F_BAR_dom"/>
</dbReference>
<dbReference type="InterPro" id="IPR036028">
    <property type="entry name" value="SH3-like_dom_sf"/>
</dbReference>
<dbReference type="AlphaFoldDB" id="H2YMG1"/>
<feature type="region of interest" description="Disordered" evidence="11">
    <location>
        <begin position="537"/>
        <end position="569"/>
    </location>
</feature>
<accession>H2YMG1</accession>
<evidence type="ECO:0000256" key="4">
    <source>
        <dbReference type="ARBA" id="ARBA00022737"/>
    </source>
</evidence>
<dbReference type="Pfam" id="PF00018">
    <property type="entry name" value="SH3_1"/>
    <property type="match status" value="1"/>
</dbReference>
<evidence type="ECO:0000256" key="3">
    <source>
        <dbReference type="ARBA" id="ARBA00022553"/>
    </source>
</evidence>
<reference evidence="15" key="1">
    <citation type="submission" date="2003-08" db="EMBL/GenBank/DDBJ databases">
        <authorList>
            <person name="Birren B."/>
            <person name="Nusbaum C."/>
            <person name="Abebe A."/>
            <person name="Abouelleil A."/>
            <person name="Adekoya E."/>
            <person name="Ait-zahra M."/>
            <person name="Allen N."/>
            <person name="Allen T."/>
            <person name="An P."/>
            <person name="Anderson M."/>
            <person name="Anderson S."/>
            <person name="Arachchi H."/>
            <person name="Armbruster J."/>
            <person name="Bachantsang P."/>
            <person name="Baldwin J."/>
            <person name="Barry A."/>
            <person name="Bayul T."/>
            <person name="Blitshsteyn B."/>
            <person name="Bloom T."/>
            <person name="Blye J."/>
            <person name="Boguslavskiy L."/>
            <person name="Borowsky M."/>
            <person name="Boukhgalter B."/>
            <person name="Brunache A."/>
            <person name="Butler J."/>
            <person name="Calixte N."/>
            <person name="Calvo S."/>
            <person name="Camarata J."/>
            <person name="Campo K."/>
            <person name="Chang J."/>
            <person name="Cheshatsang Y."/>
            <person name="Citroen M."/>
            <person name="Collymore A."/>
            <person name="Considine T."/>
            <person name="Cook A."/>
            <person name="Cooke P."/>
            <person name="Corum B."/>
            <person name="Cuomo C."/>
            <person name="David R."/>
            <person name="Dawoe T."/>
            <person name="Degray S."/>
            <person name="Dodge S."/>
            <person name="Dooley K."/>
            <person name="Dorje P."/>
            <person name="Dorjee K."/>
            <person name="Dorris L."/>
            <person name="Duffey N."/>
            <person name="Dupes A."/>
            <person name="Elkins T."/>
            <person name="Engels R."/>
            <person name="Erickson J."/>
            <person name="Farina A."/>
            <person name="Faro S."/>
            <person name="Ferreira P."/>
            <person name="Fischer H."/>
            <person name="Fitzgerald M."/>
            <person name="Foley K."/>
            <person name="Gage D."/>
            <person name="Galagan J."/>
            <person name="Gearin G."/>
            <person name="Gnerre S."/>
            <person name="Gnirke A."/>
            <person name="Goyette A."/>
            <person name="Graham J."/>
            <person name="Grandbois E."/>
            <person name="Gyaltsen K."/>
            <person name="Hafez N."/>
            <person name="Hagopian D."/>
            <person name="Hagos B."/>
            <person name="Hall J."/>
            <person name="Hatcher B."/>
            <person name="Heller A."/>
            <person name="Higgins H."/>
            <person name="Honan T."/>
            <person name="Horn A."/>
            <person name="Houde N."/>
            <person name="Hughes L."/>
            <person name="Hulme W."/>
            <person name="Husby E."/>
            <person name="Iliev I."/>
            <person name="Jaffe D."/>
            <person name="Jones C."/>
            <person name="Kamal M."/>
            <person name="Kamat A."/>
            <person name="Kamvysselis M."/>
            <person name="Karlsson E."/>
            <person name="Kells C."/>
            <person name="Kieu A."/>
            <person name="Kisner P."/>
            <person name="Kodira C."/>
            <person name="Kulbokas E."/>
            <person name="Labutti K."/>
            <person name="Lama D."/>
            <person name="Landers T."/>
            <person name="Leger J."/>
            <person name="Levine S."/>
            <person name="Lewis D."/>
            <person name="Lewis T."/>
            <person name="Lindblad-toh K."/>
            <person name="Liu X."/>
            <person name="Lokyitsang T."/>
            <person name="Lokyitsang Y."/>
            <person name="Lucien O."/>
            <person name="Lui A."/>
            <person name="Ma L.J."/>
            <person name="Mabbitt R."/>
            <person name="Macdonald J."/>
            <person name="Maclean C."/>
            <person name="Major J."/>
            <person name="Manning J."/>
            <person name="Marabella R."/>
            <person name="Maru K."/>
            <person name="Matthews C."/>
            <person name="Mauceli E."/>
            <person name="Mccarthy M."/>
            <person name="Mcdonough S."/>
            <person name="Mcghee T."/>
            <person name="Meldrim J."/>
            <person name="Meneus L."/>
            <person name="Mesirov J."/>
            <person name="Mihalev A."/>
            <person name="Mihova T."/>
            <person name="Mikkelsen T."/>
            <person name="Mlenga V."/>
            <person name="Moru K."/>
            <person name="Mozes J."/>
            <person name="Mulrain L."/>
            <person name="Munson G."/>
            <person name="Naylor J."/>
            <person name="Newes C."/>
            <person name="Nguyen C."/>
            <person name="Nguyen N."/>
            <person name="Nguyen T."/>
            <person name="Nicol R."/>
            <person name="Nielsen C."/>
            <person name="Nizzari M."/>
            <person name="Norbu C."/>
            <person name="Norbu N."/>
            <person name="O'donnell P."/>
            <person name="Okoawo O."/>
            <person name="O'leary S."/>
            <person name="Omotosho B."/>
            <person name="O'neill K."/>
            <person name="Osman S."/>
            <person name="Parker S."/>
            <person name="Perrin D."/>
            <person name="Phunkhang P."/>
            <person name="Piqani B."/>
            <person name="Purcell S."/>
            <person name="Rachupka T."/>
            <person name="Ramasamy U."/>
            <person name="Rameau R."/>
            <person name="Ray V."/>
            <person name="Raymond C."/>
            <person name="Retta R."/>
            <person name="Richardson S."/>
            <person name="Rise C."/>
            <person name="Rodriguez J."/>
            <person name="Rogers J."/>
            <person name="Rogov P."/>
            <person name="Rutman M."/>
            <person name="Schupbach R."/>
            <person name="Seaman C."/>
            <person name="Settipalli S."/>
            <person name="Sharpe T."/>
            <person name="Sheridan J."/>
            <person name="Sherpa N."/>
            <person name="Shi J."/>
            <person name="Smirnov S."/>
            <person name="Smith C."/>
            <person name="Sougnez C."/>
            <person name="Spencer B."/>
            <person name="Stalker J."/>
            <person name="Stange-thomann N."/>
            <person name="Stavropoulos S."/>
            <person name="Stetson K."/>
            <person name="Stone C."/>
            <person name="Stone S."/>
            <person name="Stubbs M."/>
            <person name="Talamas J."/>
            <person name="Tchuinga P."/>
            <person name="Tenzing P."/>
            <person name="Tesfaye S."/>
            <person name="Theodore J."/>
            <person name="Thoulutsang Y."/>
            <person name="Topham K."/>
            <person name="Towey S."/>
            <person name="Tsamla T."/>
            <person name="Tsomo N."/>
            <person name="Vallee D."/>
            <person name="Vassiliev H."/>
            <person name="Venkataraman V."/>
            <person name="Vinson J."/>
            <person name="Vo A."/>
            <person name="Wade C."/>
            <person name="Wang S."/>
            <person name="Wangchuk T."/>
            <person name="Wangdi T."/>
            <person name="Whittaker C."/>
            <person name="Wilkinson J."/>
            <person name="Wu Y."/>
            <person name="Wyman D."/>
            <person name="Yadav S."/>
            <person name="Yang S."/>
            <person name="Yang X."/>
            <person name="Yeager S."/>
            <person name="Yee E."/>
            <person name="Young G."/>
            <person name="Zainoun J."/>
            <person name="Zembeck L."/>
            <person name="Zimmer A."/>
            <person name="Zody M."/>
            <person name="Lander E."/>
        </authorList>
    </citation>
    <scope>NUCLEOTIDE SEQUENCE [LARGE SCALE GENOMIC DNA]</scope>
</reference>
<dbReference type="InterPro" id="IPR001452">
    <property type="entry name" value="SH3_domain"/>
</dbReference>
<feature type="coiled-coil region" evidence="10">
    <location>
        <begin position="113"/>
        <end position="147"/>
    </location>
</feature>
<feature type="compositionally biased region" description="Low complexity" evidence="11">
    <location>
        <begin position="543"/>
        <end position="568"/>
    </location>
</feature>
<evidence type="ECO:0000256" key="2">
    <source>
        <dbReference type="ARBA" id="ARBA00022443"/>
    </source>
</evidence>
<dbReference type="GO" id="GO:0055037">
    <property type="term" value="C:recycling endosome"/>
    <property type="evidence" value="ECO:0007669"/>
    <property type="project" value="TreeGrafter"/>
</dbReference>
<dbReference type="FunCoup" id="H2YMG1">
    <property type="interactions" value="81"/>
</dbReference>
<evidence type="ECO:0000256" key="1">
    <source>
        <dbReference type="ARBA" id="ARBA00004316"/>
    </source>
</evidence>